<feature type="compositionally biased region" description="Basic and acidic residues" evidence="1">
    <location>
        <begin position="1"/>
        <end position="24"/>
    </location>
</feature>
<protein>
    <submittedName>
        <fullName evidence="2">Uncharacterized protein</fullName>
    </submittedName>
</protein>
<reference evidence="2" key="1">
    <citation type="submission" date="2018-05" db="EMBL/GenBank/DDBJ databases">
        <authorList>
            <person name="Lanie J.A."/>
            <person name="Ng W.-L."/>
            <person name="Kazmierczak K.M."/>
            <person name="Andrzejewski T.M."/>
            <person name="Davidsen T.M."/>
            <person name="Wayne K.J."/>
            <person name="Tettelin H."/>
            <person name="Glass J.I."/>
            <person name="Rusch D."/>
            <person name="Podicherti R."/>
            <person name="Tsui H.-C.T."/>
            <person name="Winkler M.E."/>
        </authorList>
    </citation>
    <scope>NUCLEOTIDE SEQUENCE</scope>
</reference>
<feature type="non-terminal residue" evidence="2">
    <location>
        <position position="1"/>
    </location>
</feature>
<evidence type="ECO:0000256" key="1">
    <source>
        <dbReference type="SAM" id="MobiDB-lite"/>
    </source>
</evidence>
<dbReference type="AlphaFoldDB" id="A0A381ZH39"/>
<name>A0A381ZH39_9ZZZZ</name>
<accession>A0A381ZH39</accession>
<gene>
    <name evidence="2" type="ORF">METZ01_LOCUS140921</name>
</gene>
<feature type="compositionally biased region" description="Basic and acidic residues" evidence="1">
    <location>
        <begin position="33"/>
        <end position="44"/>
    </location>
</feature>
<evidence type="ECO:0000313" key="2">
    <source>
        <dbReference type="EMBL" id="SVA88067.1"/>
    </source>
</evidence>
<dbReference type="EMBL" id="UINC01021140">
    <property type="protein sequence ID" value="SVA88067.1"/>
    <property type="molecule type" value="Genomic_DNA"/>
</dbReference>
<feature type="region of interest" description="Disordered" evidence="1">
    <location>
        <begin position="1"/>
        <end position="70"/>
    </location>
</feature>
<organism evidence="2">
    <name type="scientific">marine metagenome</name>
    <dbReference type="NCBI Taxonomy" id="408172"/>
    <lineage>
        <taxon>unclassified sequences</taxon>
        <taxon>metagenomes</taxon>
        <taxon>ecological metagenomes</taxon>
    </lineage>
</organism>
<sequence>VAIKCDPDIDEREKTDDRSRDRHVINLRRSHNRHDNDTQRKPGDALHVTAKKHRHEKNRDGPYFHYNSVF</sequence>
<proteinExistence type="predicted"/>